<name>A0ABQ4KNN6_9BACI</name>
<protein>
    <submittedName>
        <fullName evidence="1">Uncharacterized protein</fullName>
    </submittedName>
</protein>
<reference evidence="1 2" key="1">
    <citation type="submission" date="2021-03" db="EMBL/GenBank/DDBJ databases">
        <title>Antimicrobial resistance genes in bacteria isolated from Japanese honey, and their potential for conferring macrolide and lincosamide resistance in the American foulbrood pathogen Paenibacillus larvae.</title>
        <authorList>
            <person name="Okamoto M."/>
            <person name="Kumagai M."/>
            <person name="Kanamori H."/>
            <person name="Takamatsu D."/>
        </authorList>
    </citation>
    <scope>NUCLEOTIDE SEQUENCE [LARGE SCALE GENOMIC DNA]</scope>
    <source>
        <strain evidence="1 2">J8TS2</strain>
    </source>
</reference>
<evidence type="ECO:0000313" key="1">
    <source>
        <dbReference type="EMBL" id="GIN59545.1"/>
    </source>
</evidence>
<gene>
    <name evidence="1" type="ORF">J8TS2_38640</name>
</gene>
<comment type="caution">
    <text evidence="1">The sequence shown here is derived from an EMBL/GenBank/DDBJ whole genome shotgun (WGS) entry which is preliminary data.</text>
</comment>
<dbReference type="EMBL" id="BORB01000049">
    <property type="protein sequence ID" value="GIN59545.1"/>
    <property type="molecule type" value="Genomic_DNA"/>
</dbReference>
<organism evidence="1 2">
    <name type="scientific">Lederbergia ruris</name>
    <dbReference type="NCBI Taxonomy" id="217495"/>
    <lineage>
        <taxon>Bacteria</taxon>
        <taxon>Bacillati</taxon>
        <taxon>Bacillota</taxon>
        <taxon>Bacilli</taxon>
        <taxon>Bacillales</taxon>
        <taxon>Bacillaceae</taxon>
        <taxon>Lederbergia</taxon>
    </lineage>
</organism>
<dbReference type="RefSeq" id="WP_212967321.1">
    <property type="nucleotide sequence ID" value="NZ_BORB01000049.1"/>
</dbReference>
<evidence type="ECO:0000313" key="2">
    <source>
        <dbReference type="Proteomes" id="UP000679950"/>
    </source>
</evidence>
<dbReference type="Proteomes" id="UP000679950">
    <property type="component" value="Unassembled WGS sequence"/>
</dbReference>
<keyword evidence="2" id="KW-1185">Reference proteome</keyword>
<sequence length="63" mass="7188">MVMDMTVTSYGERLTVALGLFKEFKGRSAVFFIRGEEVVVHMSTYTANRLKILLNQNELDDSD</sequence>
<proteinExistence type="predicted"/>
<accession>A0ABQ4KNN6</accession>